<feature type="domain" description="HTH tetR-type" evidence="5">
    <location>
        <begin position="18"/>
        <end position="77"/>
    </location>
</feature>
<dbReference type="PROSITE" id="PS50977">
    <property type="entry name" value="HTH_TETR_2"/>
    <property type="match status" value="1"/>
</dbReference>
<dbReference type="AlphaFoldDB" id="A0A0H5P5K5"/>
<dbReference type="PANTHER" id="PTHR30055:SF234">
    <property type="entry name" value="HTH-TYPE TRANSCRIPTIONAL REGULATOR BETI"/>
    <property type="match status" value="1"/>
</dbReference>
<dbReference type="EMBL" id="LN868939">
    <property type="protein sequence ID" value="CRY82813.1"/>
    <property type="molecule type" value="Genomic_DNA"/>
</dbReference>
<name>A0A0H5P5K5_NOCFR</name>
<evidence type="ECO:0000256" key="4">
    <source>
        <dbReference type="PROSITE-ProRule" id="PRU00335"/>
    </source>
</evidence>
<protein>
    <submittedName>
        <fullName evidence="6">Fatty acid metabolism regulator protein</fullName>
    </submittedName>
</protein>
<keyword evidence="6" id="KW-0614">Plasmid</keyword>
<evidence type="ECO:0000259" key="5">
    <source>
        <dbReference type="PROSITE" id="PS50977"/>
    </source>
</evidence>
<gene>
    <name evidence="6" type="primary">fadR_11</name>
    <name evidence="6" type="ORF">ERS450000_05160</name>
</gene>
<keyword evidence="3" id="KW-0804">Transcription</keyword>
<dbReference type="KEGG" id="nfr:ERS450000_05160"/>
<evidence type="ECO:0000313" key="6">
    <source>
        <dbReference type="EMBL" id="CRY82813.1"/>
    </source>
</evidence>
<proteinExistence type="predicted"/>
<organism evidence="6 7">
    <name type="scientific">Nocardia farcinica</name>
    <dbReference type="NCBI Taxonomy" id="37329"/>
    <lineage>
        <taxon>Bacteria</taxon>
        <taxon>Bacillati</taxon>
        <taxon>Actinomycetota</taxon>
        <taxon>Actinomycetes</taxon>
        <taxon>Mycobacteriales</taxon>
        <taxon>Nocardiaceae</taxon>
        <taxon>Nocardia</taxon>
    </lineage>
</organism>
<evidence type="ECO:0000256" key="1">
    <source>
        <dbReference type="ARBA" id="ARBA00023015"/>
    </source>
</evidence>
<geneLocation type="plasmid" evidence="6">
    <name>2</name>
</geneLocation>
<reference evidence="7" key="1">
    <citation type="submission" date="2015-03" db="EMBL/GenBank/DDBJ databases">
        <authorList>
            <consortium name="Pathogen Informatics"/>
        </authorList>
    </citation>
    <scope>NUCLEOTIDE SEQUENCE [LARGE SCALE GENOMIC DNA]</scope>
    <source>
        <strain evidence="7">NCTC11134</strain>
        <plasmid evidence="7">2</plasmid>
    </source>
</reference>
<dbReference type="InterPro" id="IPR001647">
    <property type="entry name" value="HTH_TetR"/>
</dbReference>
<dbReference type="PANTHER" id="PTHR30055">
    <property type="entry name" value="HTH-TYPE TRANSCRIPTIONAL REGULATOR RUTR"/>
    <property type="match status" value="1"/>
</dbReference>
<dbReference type="Gene3D" id="1.10.357.10">
    <property type="entry name" value="Tetracycline Repressor, domain 2"/>
    <property type="match status" value="1"/>
</dbReference>
<dbReference type="GO" id="GO:0000976">
    <property type="term" value="F:transcription cis-regulatory region binding"/>
    <property type="evidence" value="ECO:0007669"/>
    <property type="project" value="TreeGrafter"/>
</dbReference>
<dbReference type="PRINTS" id="PR00455">
    <property type="entry name" value="HTHTETR"/>
</dbReference>
<dbReference type="Pfam" id="PF00440">
    <property type="entry name" value="TetR_N"/>
    <property type="match status" value="1"/>
</dbReference>
<keyword evidence="1" id="KW-0805">Transcription regulation</keyword>
<dbReference type="GO" id="GO:0003700">
    <property type="term" value="F:DNA-binding transcription factor activity"/>
    <property type="evidence" value="ECO:0007669"/>
    <property type="project" value="TreeGrafter"/>
</dbReference>
<sequence length="187" mass="19404">MVWVSATRRANRGPSAAAGNRAALIAAAREVFATNGFDAPLSLIARTAGVGQGVLYRHFPTRAALALAVFEENLTEVETLAADPGTTVADVLAVIVDQVTASAAFIAMLDPTSDDPRVLEPACRLLTLLDTKLADPAQRGGIRAGLGATDLVLAVAMLAAVLARTDVASRQTTAEHAWALLLHGLLD</sequence>
<evidence type="ECO:0000313" key="7">
    <source>
        <dbReference type="Proteomes" id="UP000057820"/>
    </source>
</evidence>
<feature type="DNA-binding region" description="H-T-H motif" evidence="4">
    <location>
        <begin position="40"/>
        <end position="59"/>
    </location>
</feature>
<evidence type="ECO:0000256" key="3">
    <source>
        <dbReference type="ARBA" id="ARBA00023163"/>
    </source>
</evidence>
<keyword evidence="2 4" id="KW-0238">DNA-binding</keyword>
<dbReference type="Proteomes" id="UP000057820">
    <property type="component" value="Plasmid 2"/>
</dbReference>
<dbReference type="InterPro" id="IPR050109">
    <property type="entry name" value="HTH-type_TetR-like_transc_reg"/>
</dbReference>
<dbReference type="InterPro" id="IPR009057">
    <property type="entry name" value="Homeodomain-like_sf"/>
</dbReference>
<accession>A0A0H5P5K5</accession>
<evidence type="ECO:0000256" key="2">
    <source>
        <dbReference type="ARBA" id="ARBA00023125"/>
    </source>
</evidence>
<dbReference type="SUPFAM" id="SSF46689">
    <property type="entry name" value="Homeodomain-like"/>
    <property type="match status" value="1"/>
</dbReference>